<dbReference type="GO" id="GO:0003723">
    <property type="term" value="F:RNA binding"/>
    <property type="evidence" value="ECO:0007669"/>
    <property type="project" value="UniProtKB-UniRule"/>
</dbReference>
<keyword evidence="2 3" id="KW-0694">RNA-binding</keyword>
<sequence length="145" mass="17089">MFILFKNKKINLNNHIVDRIEAGIELKGFEIKSITKANANIDQAFVIFKKDEAWIINMYVAPYSLAANVKIDPNRNRKLLLHKNEIIKLQTRIKKERLAIIPSIVYKHNDLIKVEICLCKSKNKSDKREDIKKRDAQREIRQYND</sequence>
<evidence type="ECO:0000256" key="2">
    <source>
        <dbReference type="ARBA" id="ARBA00022884"/>
    </source>
</evidence>
<dbReference type="CDD" id="cd09294">
    <property type="entry name" value="SmpB"/>
    <property type="match status" value="1"/>
</dbReference>
<keyword evidence="5" id="KW-1185">Reference proteome</keyword>
<dbReference type="EMBL" id="CP007711">
    <property type="protein sequence ID" value="AIV03430.1"/>
    <property type="molecule type" value="Genomic_DNA"/>
</dbReference>
<dbReference type="NCBIfam" id="TIGR00086">
    <property type="entry name" value="smpB"/>
    <property type="match status" value="1"/>
</dbReference>
<comment type="function">
    <text evidence="3">Required for rescue of stalled ribosomes mediated by trans-translation. Binds to transfer-messenger RNA (tmRNA), required for stable association of tmRNA with ribosomes. tmRNA and SmpB together mimic tRNA shape, replacing the anticodon stem-loop with SmpB. tmRNA is encoded by the ssrA gene; the 2 termini fold to resemble tRNA(Ala) and it encodes a 'tag peptide', a short internal open reading frame. During trans-translation Ala-aminoacylated tmRNA acts like a tRNA, entering the A-site of stalled ribosomes, displacing the stalled mRNA. The ribosome then switches to translate the ORF on the tmRNA; the nascent peptide is terminated with the 'tag peptide' encoded by the tmRNA and targeted for degradation. The ribosome is freed to recommence translation, which seems to be the essential function of trans-translation.</text>
</comment>
<proteinExistence type="inferred from homology"/>
<gene>
    <name evidence="3 4" type="primary">smpB</name>
    <name evidence="4" type="ORF">MGM1_0430</name>
</gene>
<dbReference type="KEGG" id="mgj:MGM1_0430"/>
<organism evidence="4 5">
    <name type="scientific">Candidatus Malacoplasma girerdii</name>
    <dbReference type="NCBI Taxonomy" id="1318617"/>
    <lineage>
        <taxon>Bacteria</taxon>
        <taxon>Bacillati</taxon>
        <taxon>Mycoplasmatota</taxon>
        <taxon>Mycoplasmoidales</taxon>
        <taxon>Mycoplasmoidaceae</taxon>
        <taxon>Malacoplasma</taxon>
    </lineage>
</organism>
<comment type="similarity">
    <text evidence="3">Belongs to the SmpB family.</text>
</comment>
<dbReference type="HAMAP" id="MF_00023">
    <property type="entry name" value="SmpB"/>
    <property type="match status" value="1"/>
</dbReference>
<reference evidence="4 5" key="1">
    <citation type="journal article" date="2014" name="PLoS ONE">
        <title>An emerging Mycoplasma associated with trichomoniasis, vaginal infection and disease.</title>
        <authorList>
            <consortium name="Vaginal Microbiome Consortium"/>
            <person name="Fettweis J.M."/>
            <person name="Serrano M.G."/>
            <person name="Huang B."/>
            <person name="Brooks J.P."/>
            <person name="Glascock A.L."/>
            <person name="Sheth N.U."/>
            <person name="Strauss J.F.III."/>
            <person name="Jefferson K.K."/>
            <person name="Buck G.A."/>
        </authorList>
    </citation>
    <scope>NUCLEOTIDE SEQUENCE [LARGE SCALE GENOMIC DNA]</scope>
    <source>
        <strain evidence="4 5">VCU_M1</strain>
    </source>
</reference>
<dbReference type="GO" id="GO:0070929">
    <property type="term" value="P:trans-translation"/>
    <property type="evidence" value="ECO:0007669"/>
    <property type="project" value="UniProtKB-UniRule"/>
</dbReference>
<dbReference type="Pfam" id="PF01668">
    <property type="entry name" value="SmpB"/>
    <property type="match status" value="1"/>
</dbReference>
<evidence type="ECO:0000313" key="5">
    <source>
        <dbReference type="Proteomes" id="UP000030066"/>
    </source>
</evidence>
<keyword evidence="1 3" id="KW-0963">Cytoplasm</keyword>
<dbReference type="InterPro" id="IPR000037">
    <property type="entry name" value="SsrA-bd_prot"/>
</dbReference>
<dbReference type="PROSITE" id="PS01317">
    <property type="entry name" value="SSRP"/>
    <property type="match status" value="1"/>
</dbReference>
<dbReference type="InterPro" id="IPR020081">
    <property type="entry name" value="SsrA-bd_prot_CS"/>
</dbReference>
<dbReference type="Gene3D" id="2.40.280.10">
    <property type="match status" value="1"/>
</dbReference>
<comment type="subcellular location">
    <subcellularLocation>
        <location evidence="3">Cytoplasm</location>
    </subcellularLocation>
    <text evidence="3">The tmRNA-SmpB complex associates with stalled 70S ribosomes.</text>
</comment>
<dbReference type="PANTHER" id="PTHR30308:SF2">
    <property type="entry name" value="SSRA-BINDING PROTEIN"/>
    <property type="match status" value="1"/>
</dbReference>
<evidence type="ECO:0000256" key="3">
    <source>
        <dbReference type="HAMAP-Rule" id="MF_00023"/>
    </source>
</evidence>
<evidence type="ECO:0000256" key="1">
    <source>
        <dbReference type="ARBA" id="ARBA00022490"/>
    </source>
</evidence>
<dbReference type="NCBIfam" id="NF003843">
    <property type="entry name" value="PRK05422.1"/>
    <property type="match status" value="1"/>
</dbReference>
<dbReference type="Proteomes" id="UP000030066">
    <property type="component" value="Chromosome"/>
</dbReference>
<dbReference type="PANTHER" id="PTHR30308">
    <property type="entry name" value="TMRNA-BINDING COMPONENT OF TRANS-TRANSLATION TAGGING COMPLEX"/>
    <property type="match status" value="1"/>
</dbReference>
<protein>
    <recommendedName>
        <fullName evidence="3">SsrA-binding protein</fullName>
    </recommendedName>
    <alternativeName>
        <fullName evidence="3">Small protein B</fullName>
    </alternativeName>
</protein>
<dbReference type="HOGENOM" id="CLU_108953_0_1_14"/>
<name>A0A097SS75_9BACT</name>
<dbReference type="InterPro" id="IPR023620">
    <property type="entry name" value="SmpB"/>
</dbReference>
<dbReference type="STRING" id="1318617.MGM1_0430"/>
<dbReference type="SUPFAM" id="SSF74982">
    <property type="entry name" value="Small protein B (SmpB)"/>
    <property type="match status" value="1"/>
</dbReference>
<evidence type="ECO:0000313" key="4">
    <source>
        <dbReference type="EMBL" id="AIV03430.1"/>
    </source>
</evidence>
<dbReference type="GO" id="GO:0005829">
    <property type="term" value="C:cytosol"/>
    <property type="evidence" value="ECO:0007669"/>
    <property type="project" value="TreeGrafter"/>
</dbReference>
<accession>A0A097SS75</accession>
<dbReference type="eggNOG" id="COG0691">
    <property type="taxonomic scope" value="Bacteria"/>
</dbReference>
<dbReference type="AlphaFoldDB" id="A0A097SS75"/>
<dbReference type="GO" id="GO:0070930">
    <property type="term" value="P:trans-translation-dependent protein tagging"/>
    <property type="evidence" value="ECO:0007669"/>
    <property type="project" value="TreeGrafter"/>
</dbReference>